<dbReference type="Pfam" id="PF02191">
    <property type="entry name" value="OLF"/>
    <property type="match status" value="1"/>
</dbReference>
<keyword evidence="2" id="KW-0964">Secreted</keyword>
<name>A0A158R5V6_9BILA</name>
<evidence type="ECO:0000256" key="3">
    <source>
        <dbReference type="PROSITE-ProRule" id="PRU00446"/>
    </source>
</evidence>
<dbReference type="SMART" id="SM00284">
    <property type="entry name" value="OLF"/>
    <property type="match status" value="1"/>
</dbReference>
<reference evidence="6" key="1">
    <citation type="submission" date="2016-04" db="UniProtKB">
        <authorList>
            <consortium name="WormBaseParasite"/>
        </authorList>
    </citation>
    <scope>IDENTIFICATION</scope>
</reference>
<dbReference type="WBParaSite" id="SMUV_0000833001-mRNA-1">
    <property type="protein sequence ID" value="SMUV_0000833001-mRNA-1"/>
    <property type="gene ID" value="SMUV_0000833001"/>
</dbReference>
<organism evidence="5 6">
    <name type="scientific">Syphacia muris</name>
    <dbReference type="NCBI Taxonomy" id="451379"/>
    <lineage>
        <taxon>Eukaryota</taxon>
        <taxon>Metazoa</taxon>
        <taxon>Ecdysozoa</taxon>
        <taxon>Nematoda</taxon>
        <taxon>Chromadorea</taxon>
        <taxon>Rhabditida</taxon>
        <taxon>Spirurina</taxon>
        <taxon>Oxyuridomorpha</taxon>
        <taxon>Oxyuroidea</taxon>
        <taxon>Oxyuridae</taxon>
        <taxon>Syphacia</taxon>
    </lineage>
</organism>
<dbReference type="STRING" id="451379.A0A158R5V6"/>
<dbReference type="InterPro" id="IPR050605">
    <property type="entry name" value="Olfactomedin-like_domain"/>
</dbReference>
<dbReference type="PROSITE" id="PS51132">
    <property type="entry name" value="OLF"/>
    <property type="match status" value="1"/>
</dbReference>
<dbReference type="PANTHER" id="PTHR23192:SF85">
    <property type="entry name" value="GLIOMEDIN"/>
    <property type="match status" value="1"/>
</dbReference>
<evidence type="ECO:0000256" key="1">
    <source>
        <dbReference type="ARBA" id="ARBA00004613"/>
    </source>
</evidence>
<evidence type="ECO:0000259" key="4">
    <source>
        <dbReference type="PROSITE" id="PS51132"/>
    </source>
</evidence>
<proteinExistence type="predicted"/>
<feature type="domain" description="Olfactomedin-like" evidence="4">
    <location>
        <begin position="46"/>
        <end position="298"/>
    </location>
</feature>
<evidence type="ECO:0000313" key="6">
    <source>
        <dbReference type="WBParaSite" id="SMUV_0000833001-mRNA-1"/>
    </source>
</evidence>
<dbReference type="Proteomes" id="UP000046393">
    <property type="component" value="Unplaced"/>
</dbReference>
<sequence>MLDEANLTTTVDTCLRVCLSNITDLAKKLTTQATTDISYIETSTSHCKLDSVNRPIFHAHAKTYYGSWMRDAYPKDGKETMKRWIAKHFEGDVLEEYLNESDIRRDMIHKIHKLPYPYEGTNSVYFNGSFYYHRSGYPRIAKYEINSKRYSEVIIEGATFRGNQYLFNSSLSYFDLAVDESALWVLFHYDGADVLSVAKLDIHNLTIYDTRNLTLINHTNVANGFVICGVIYLVSSSEEPRSEISVAYDFDADRYRQPNILWTNLYRNSNMIAYNPYDKLIYIYDHGYLLASHTKIKWRN</sequence>
<dbReference type="AlphaFoldDB" id="A0A158R5V6"/>
<dbReference type="GO" id="GO:0005615">
    <property type="term" value="C:extracellular space"/>
    <property type="evidence" value="ECO:0007669"/>
    <property type="project" value="TreeGrafter"/>
</dbReference>
<keyword evidence="5" id="KW-1185">Reference proteome</keyword>
<evidence type="ECO:0000313" key="5">
    <source>
        <dbReference type="Proteomes" id="UP000046393"/>
    </source>
</evidence>
<comment type="subcellular location">
    <subcellularLocation>
        <location evidence="1">Secreted</location>
    </subcellularLocation>
</comment>
<dbReference type="PANTHER" id="PTHR23192">
    <property type="entry name" value="OLFACTOMEDIN-RELATED"/>
    <property type="match status" value="1"/>
</dbReference>
<dbReference type="GO" id="GO:0007165">
    <property type="term" value="P:signal transduction"/>
    <property type="evidence" value="ECO:0007669"/>
    <property type="project" value="TreeGrafter"/>
</dbReference>
<accession>A0A158R5V6</accession>
<dbReference type="InterPro" id="IPR003112">
    <property type="entry name" value="Olfac-like_dom"/>
</dbReference>
<evidence type="ECO:0000256" key="2">
    <source>
        <dbReference type="ARBA" id="ARBA00022525"/>
    </source>
</evidence>
<protein>
    <submittedName>
        <fullName evidence="6">Olfactomedin-like domain-containing protein</fullName>
    </submittedName>
</protein>
<comment type="caution">
    <text evidence="3">Lacks conserved residue(s) required for the propagation of feature annotation.</text>
</comment>